<evidence type="ECO:0000256" key="1">
    <source>
        <dbReference type="ARBA" id="ARBA00004651"/>
    </source>
</evidence>
<dbReference type="RefSeq" id="WP_249308840.1">
    <property type="nucleotide sequence ID" value="NZ_JACRSZ010000010.1"/>
</dbReference>
<comment type="caution">
    <text evidence="7">The sequence shown here is derived from an EMBL/GenBank/DDBJ whole genome shotgun (WGS) entry which is preliminary data.</text>
</comment>
<sequence>MKDESLNKLAVKSGIFFVVCQMLIRGISFATTPIYTRLLSTEQFGQIRVYESWLQIAVPIMSLCLWRSVERAKYDMREKFDSYTSAVQNLSYISIALMIGICLLFKPQIQKFCGMDDVMLYTAFGYIFSYTSVLYMNRREKQSMRYKFATIASILLVVPATVISIGWLYIGNVRGEFDQLVHYRILGFYIPQIIGGLIIALIMAVQGKKLFSREYWKYGLMYSIPLIPEVLSIQIMNQADKIMIQNLVGEWETGIFAVGTTVSFIIWILEDSVWSAWLPWFFEKISRGESSDVEKPWETVMQTFGMISWLVVMLTPEIVWILGGKKNMAAIWVIAPMVTGTLFRFYSYSYTAIQNYYKKTAQVALGTMLAMAVNVVLNYICILQFGYQAAAYTTAISYAFLLVLQGWQEMKITGQRIIPLRITLKYAAVFFGLNLISMSAYKMTWYLRYLLILAGCGFAAKNILPQFLGILKNIRTKKSK</sequence>
<evidence type="ECO:0000256" key="2">
    <source>
        <dbReference type="ARBA" id="ARBA00022475"/>
    </source>
</evidence>
<evidence type="ECO:0000256" key="6">
    <source>
        <dbReference type="SAM" id="Phobius"/>
    </source>
</evidence>
<evidence type="ECO:0000256" key="5">
    <source>
        <dbReference type="ARBA" id="ARBA00023136"/>
    </source>
</evidence>
<dbReference type="InterPro" id="IPR050833">
    <property type="entry name" value="Poly_Biosynth_Transport"/>
</dbReference>
<keyword evidence="2" id="KW-1003">Cell membrane</keyword>
<keyword evidence="8" id="KW-1185">Reference proteome</keyword>
<dbReference type="Pfam" id="PF01943">
    <property type="entry name" value="Polysacc_synt"/>
    <property type="match status" value="1"/>
</dbReference>
<feature type="transmembrane region" description="Helical" evidence="6">
    <location>
        <begin position="424"/>
        <end position="441"/>
    </location>
</feature>
<feature type="transmembrane region" description="Helical" evidence="6">
    <location>
        <begin position="118"/>
        <end position="136"/>
    </location>
</feature>
<dbReference type="PANTHER" id="PTHR30250:SF11">
    <property type="entry name" value="O-ANTIGEN TRANSPORTER-RELATED"/>
    <property type="match status" value="1"/>
</dbReference>
<feature type="transmembrane region" description="Helical" evidence="6">
    <location>
        <begin position="447"/>
        <end position="471"/>
    </location>
</feature>
<dbReference type="InterPro" id="IPR002797">
    <property type="entry name" value="Polysacc_synth"/>
</dbReference>
<protein>
    <submittedName>
        <fullName evidence="7">Oligosaccharide flippase family protein</fullName>
    </submittedName>
</protein>
<feature type="transmembrane region" description="Helical" evidence="6">
    <location>
        <begin position="303"/>
        <end position="323"/>
    </location>
</feature>
<name>A0ABR7NB44_9FIRM</name>
<evidence type="ECO:0000313" key="8">
    <source>
        <dbReference type="Proteomes" id="UP000657421"/>
    </source>
</evidence>
<feature type="transmembrane region" description="Helical" evidence="6">
    <location>
        <begin position="182"/>
        <end position="203"/>
    </location>
</feature>
<evidence type="ECO:0000256" key="4">
    <source>
        <dbReference type="ARBA" id="ARBA00022989"/>
    </source>
</evidence>
<proteinExistence type="predicted"/>
<evidence type="ECO:0000313" key="7">
    <source>
        <dbReference type="EMBL" id="MBC8573554.1"/>
    </source>
</evidence>
<keyword evidence="3 6" id="KW-0812">Transmembrane</keyword>
<evidence type="ECO:0000256" key="3">
    <source>
        <dbReference type="ARBA" id="ARBA00022692"/>
    </source>
</evidence>
<dbReference type="PANTHER" id="PTHR30250">
    <property type="entry name" value="PST FAMILY PREDICTED COLANIC ACID TRANSPORTER"/>
    <property type="match status" value="1"/>
</dbReference>
<organism evidence="7 8">
    <name type="scientific">Jingyaoa shaoxingensis</name>
    <dbReference type="NCBI Taxonomy" id="2763671"/>
    <lineage>
        <taxon>Bacteria</taxon>
        <taxon>Bacillati</taxon>
        <taxon>Bacillota</taxon>
        <taxon>Clostridia</taxon>
        <taxon>Lachnospirales</taxon>
        <taxon>Lachnospiraceae</taxon>
        <taxon>Jingyaoa</taxon>
    </lineage>
</organism>
<accession>A0ABR7NB44</accession>
<feature type="transmembrane region" description="Helical" evidence="6">
    <location>
        <begin position="90"/>
        <end position="106"/>
    </location>
</feature>
<reference evidence="7 8" key="1">
    <citation type="submission" date="2020-08" db="EMBL/GenBank/DDBJ databases">
        <title>Genome public.</title>
        <authorList>
            <person name="Liu C."/>
            <person name="Sun Q."/>
        </authorList>
    </citation>
    <scope>NUCLEOTIDE SEQUENCE [LARGE SCALE GENOMIC DNA]</scope>
    <source>
        <strain evidence="7 8">NSJ-46</strain>
    </source>
</reference>
<keyword evidence="4 6" id="KW-1133">Transmembrane helix</keyword>
<comment type="subcellular location">
    <subcellularLocation>
        <location evidence="1">Cell membrane</location>
        <topology evidence="1">Multi-pass membrane protein</topology>
    </subcellularLocation>
</comment>
<feature type="transmembrane region" description="Helical" evidence="6">
    <location>
        <begin position="52"/>
        <end position="69"/>
    </location>
</feature>
<feature type="transmembrane region" description="Helical" evidence="6">
    <location>
        <begin position="255"/>
        <end position="282"/>
    </location>
</feature>
<dbReference type="Proteomes" id="UP000657421">
    <property type="component" value="Unassembled WGS sequence"/>
</dbReference>
<feature type="transmembrane region" description="Helical" evidence="6">
    <location>
        <begin position="329"/>
        <end position="348"/>
    </location>
</feature>
<feature type="transmembrane region" description="Helical" evidence="6">
    <location>
        <begin position="148"/>
        <end position="170"/>
    </location>
</feature>
<gene>
    <name evidence="7" type="ORF">H8716_10740</name>
</gene>
<keyword evidence="5 6" id="KW-0472">Membrane</keyword>
<feature type="transmembrane region" description="Helical" evidence="6">
    <location>
        <begin position="360"/>
        <end position="380"/>
    </location>
</feature>
<feature type="transmembrane region" description="Helical" evidence="6">
    <location>
        <begin position="9"/>
        <end position="32"/>
    </location>
</feature>
<dbReference type="EMBL" id="JACRSZ010000010">
    <property type="protein sequence ID" value="MBC8573554.1"/>
    <property type="molecule type" value="Genomic_DNA"/>
</dbReference>